<keyword evidence="2" id="KW-1185">Reference proteome</keyword>
<evidence type="ECO:0000313" key="1">
    <source>
        <dbReference type="EMBL" id="KAG7041074.1"/>
    </source>
</evidence>
<comment type="caution">
    <text evidence="1">The sequence shown here is derived from an EMBL/GenBank/DDBJ whole genome shotgun (WGS) entry which is preliminary data.</text>
</comment>
<dbReference type="Proteomes" id="UP000699042">
    <property type="component" value="Unassembled WGS sequence"/>
</dbReference>
<proteinExistence type="predicted"/>
<dbReference type="AlphaFoldDB" id="A0A9P7QQQ9"/>
<sequence>MCRGCFQGALVLVRYDYACRSHMSAGPSGDGDPILHPLTWDNCDQLSSGRFYYVQREVGLRQDHEHQSHFL</sequence>
<reference evidence="1" key="1">
    <citation type="submission" date="2021-05" db="EMBL/GenBank/DDBJ databases">
        <title>Comparative genomics of three Colletotrichum scovillei strains and genetic complementation revealed genes involved fungal growth and virulence on chili pepper.</title>
        <authorList>
            <person name="Hsieh D.-K."/>
            <person name="Chuang S.-C."/>
            <person name="Chen C.-Y."/>
            <person name="Chao Y.-T."/>
            <person name="Lu M.-Y.J."/>
            <person name="Lee M.-H."/>
            <person name="Shih M.-C."/>
        </authorList>
    </citation>
    <scope>NUCLEOTIDE SEQUENCE</scope>
    <source>
        <strain evidence="1">Coll-153</strain>
    </source>
</reference>
<dbReference type="EMBL" id="JAESDN010000016">
    <property type="protein sequence ID" value="KAG7041074.1"/>
    <property type="molecule type" value="Genomic_DNA"/>
</dbReference>
<protein>
    <submittedName>
        <fullName evidence="1">Uncharacterized protein</fullName>
    </submittedName>
</protein>
<name>A0A9P7QQQ9_9PEZI</name>
<gene>
    <name evidence="1" type="ORF">JMJ77_008779</name>
</gene>
<organism evidence="1 2">
    <name type="scientific">Colletotrichum scovillei</name>
    <dbReference type="NCBI Taxonomy" id="1209932"/>
    <lineage>
        <taxon>Eukaryota</taxon>
        <taxon>Fungi</taxon>
        <taxon>Dikarya</taxon>
        <taxon>Ascomycota</taxon>
        <taxon>Pezizomycotina</taxon>
        <taxon>Sordariomycetes</taxon>
        <taxon>Hypocreomycetidae</taxon>
        <taxon>Glomerellales</taxon>
        <taxon>Glomerellaceae</taxon>
        <taxon>Colletotrichum</taxon>
        <taxon>Colletotrichum acutatum species complex</taxon>
    </lineage>
</organism>
<accession>A0A9P7QQQ9</accession>
<evidence type="ECO:0000313" key="2">
    <source>
        <dbReference type="Proteomes" id="UP000699042"/>
    </source>
</evidence>